<dbReference type="EMBL" id="RKLV01000011">
    <property type="protein sequence ID" value="MCX2819724.1"/>
    <property type="molecule type" value="Genomic_DNA"/>
</dbReference>
<sequence length="146" mass="15727">MRSFEVETDSRTQVAGITDRVRSAVPDDATGVCTVFVRHTTAGVVVQENEDRLVDDIEDFLRDLVPDEGHAHDALDENVRQTRSDEPSGADGSGNADSHLRATVIGSDVSIPVEDGELALGTWQSVLFVECDGSRTREVTVACTPS</sequence>
<dbReference type="InterPro" id="IPR001602">
    <property type="entry name" value="UPF0047_YjbQ-like"/>
</dbReference>
<reference evidence="3" key="1">
    <citation type="submission" date="2022-09" db="EMBL/GenBank/DDBJ databases">
        <title>Haloadaptaus new haloarchaeum isolated from saline soil.</title>
        <authorList>
            <person name="Duran-Viseras A."/>
            <person name="Sanchez-Porro C."/>
            <person name="Ventosa A."/>
        </authorList>
    </citation>
    <scope>NUCLEOTIDE SEQUENCE</scope>
    <source>
        <strain evidence="3">F3-133</strain>
    </source>
</reference>
<dbReference type="Proteomes" id="UP001149411">
    <property type="component" value="Unassembled WGS sequence"/>
</dbReference>
<dbReference type="PIRSF" id="PIRSF004681">
    <property type="entry name" value="UCP004681"/>
    <property type="match status" value="1"/>
</dbReference>
<protein>
    <submittedName>
        <fullName evidence="3">YjbQ family protein</fullName>
    </submittedName>
</protein>
<keyword evidence="4" id="KW-1185">Reference proteome</keyword>
<dbReference type="RefSeq" id="WP_266088252.1">
    <property type="nucleotide sequence ID" value="NZ_RKLV01000011.1"/>
</dbReference>
<dbReference type="InterPro" id="IPR035917">
    <property type="entry name" value="YjbQ-like_sf"/>
</dbReference>
<name>A0A9Q4GH18_9EURY</name>
<evidence type="ECO:0000313" key="3">
    <source>
        <dbReference type="EMBL" id="MCX2819724.1"/>
    </source>
</evidence>
<feature type="compositionally biased region" description="Basic and acidic residues" evidence="2">
    <location>
        <begin position="68"/>
        <end position="86"/>
    </location>
</feature>
<feature type="region of interest" description="Disordered" evidence="2">
    <location>
        <begin position="68"/>
        <end position="101"/>
    </location>
</feature>
<dbReference type="PANTHER" id="PTHR30615:SF8">
    <property type="entry name" value="UPF0047 PROTEIN C4A8.02C"/>
    <property type="match status" value="1"/>
</dbReference>
<dbReference type="Pfam" id="PF01894">
    <property type="entry name" value="YjbQ"/>
    <property type="match status" value="1"/>
</dbReference>
<proteinExistence type="inferred from homology"/>
<organism evidence="3 4">
    <name type="scientific">Halorutilus salinus</name>
    <dbReference type="NCBI Taxonomy" id="2487751"/>
    <lineage>
        <taxon>Archaea</taxon>
        <taxon>Methanobacteriati</taxon>
        <taxon>Methanobacteriota</taxon>
        <taxon>Stenosarchaea group</taxon>
        <taxon>Halobacteria</taxon>
        <taxon>Halorutilales</taxon>
        <taxon>Halorutilaceae</taxon>
        <taxon>Halorutilus</taxon>
    </lineage>
</organism>
<comment type="caution">
    <text evidence="3">The sequence shown here is derived from an EMBL/GenBank/DDBJ whole genome shotgun (WGS) entry which is preliminary data.</text>
</comment>
<gene>
    <name evidence="3" type="ORF">EGH25_10230</name>
</gene>
<evidence type="ECO:0000313" key="4">
    <source>
        <dbReference type="Proteomes" id="UP001149411"/>
    </source>
</evidence>
<dbReference type="SUPFAM" id="SSF111038">
    <property type="entry name" value="YjbQ-like"/>
    <property type="match status" value="1"/>
</dbReference>
<dbReference type="PANTHER" id="PTHR30615">
    <property type="entry name" value="UNCHARACTERIZED PROTEIN YJBQ-RELATED"/>
    <property type="match status" value="1"/>
</dbReference>
<accession>A0A9Q4GH18</accession>
<comment type="similarity">
    <text evidence="1">Belongs to the UPF0047 family.</text>
</comment>
<evidence type="ECO:0000256" key="1">
    <source>
        <dbReference type="ARBA" id="ARBA00005534"/>
    </source>
</evidence>
<dbReference type="AlphaFoldDB" id="A0A9Q4GH18"/>
<evidence type="ECO:0000256" key="2">
    <source>
        <dbReference type="SAM" id="MobiDB-lite"/>
    </source>
</evidence>
<dbReference type="Gene3D" id="2.60.120.460">
    <property type="entry name" value="YjbQ-like"/>
    <property type="match status" value="1"/>
</dbReference>